<evidence type="ECO:0008006" key="3">
    <source>
        <dbReference type="Google" id="ProtNLM"/>
    </source>
</evidence>
<proteinExistence type="predicted"/>
<name>A0ABY8FEM5_9HYPH</name>
<protein>
    <recommendedName>
        <fullName evidence="3">DUF1833 domain-containing protein</fullName>
    </recommendedName>
</protein>
<dbReference type="RefSeq" id="WP_265682258.1">
    <property type="nucleotide sequence ID" value="NZ_CP120863.1"/>
</dbReference>
<evidence type="ECO:0000313" key="1">
    <source>
        <dbReference type="EMBL" id="WFE92310.1"/>
    </source>
</evidence>
<accession>A0ABY8FEM5</accession>
<organism evidence="1 2">
    <name type="scientific">Roseibium porphyridii</name>
    <dbReference type="NCBI Taxonomy" id="2866279"/>
    <lineage>
        <taxon>Bacteria</taxon>
        <taxon>Pseudomonadati</taxon>
        <taxon>Pseudomonadota</taxon>
        <taxon>Alphaproteobacteria</taxon>
        <taxon>Hyphomicrobiales</taxon>
        <taxon>Stappiaceae</taxon>
        <taxon>Roseibium</taxon>
    </lineage>
</organism>
<gene>
    <name evidence="1" type="ORF">K1718_13375</name>
</gene>
<sequence length="174" mass="19270">MRRLSLNARQALETANSGDPEILLIRIDHESLSKPVRLSTDPTERLSVEPLIYGTRSIWFGANLKTDPYLFALVKAEFPSDLEDAPATARIILENVSNDIAAQLRAITNFASVAIAVVLSSSPNVVEAEFRNLKLVKADGDANEFSLNLSRLPIEEESFPTDRMTKQRAPGLHR</sequence>
<evidence type="ECO:0000313" key="2">
    <source>
        <dbReference type="Proteomes" id="UP001209803"/>
    </source>
</evidence>
<dbReference type="EMBL" id="CP120863">
    <property type="protein sequence ID" value="WFE92310.1"/>
    <property type="molecule type" value="Genomic_DNA"/>
</dbReference>
<reference evidence="1 2" key="1">
    <citation type="submission" date="2023-03" db="EMBL/GenBank/DDBJ databases">
        <title>Roseibium porphyridii sp. nov. and Roseibium rhodosorbium sp. nov. isolated from marine algae, Porphyridium cruentum and Rhodosorus marinus, respectively.</title>
        <authorList>
            <person name="Lee M.W."/>
            <person name="Choi B.J."/>
            <person name="Lee J.K."/>
            <person name="Choi D.G."/>
            <person name="Baek J.H."/>
            <person name="Bayburt H."/>
            <person name="Kim J.M."/>
            <person name="Han D.M."/>
            <person name="Kim K.H."/>
            <person name="Jeon C.O."/>
        </authorList>
    </citation>
    <scope>NUCLEOTIDE SEQUENCE [LARGE SCALE GENOMIC DNA]</scope>
    <source>
        <strain evidence="1 2">KMA01</strain>
    </source>
</reference>
<keyword evidence="2" id="KW-1185">Reference proteome</keyword>
<dbReference type="Proteomes" id="UP001209803">
    <property type="component" value="Chromosome"/>
</dbReference>